<sequence>MGHGGSAMHCHRLCVFVTEELSEVLNVWMTERVALLQWLHKIITSSGTKIVAHFQGLNHRIAKYEQVINFSEQEMVSLRGDKFYQEGVFGQKDQSLRGTCFRCKPSLRNFAKVKRRSSCKCV</sequence>
<evidence type="ECO:0000313" key="2">
    <source>
        <dbReference type="EMBL" id="CAE0803986.1"/>
    </source>
</evidence>
<reference evidence="2" key="1">
    <citation type="submission" date="2021-01" db="EMBL/GenBank/DDBJ databases">
        <authorList>
            <person name="Corre E."/>
            <person name="Pelletier E."/>
            <person name="Niang G."/>
            <person name="Scheremetjew M."/>
            <person name="Finn R."/>
            <person name="Kale V."/>
            <person name="Holt S."/>
            <person name="Cochrane G."/>
            <person name="Meng A."/>
            <person name="Brown T."/>
            <person name="Cohen L."/>
        </authorList>
    </citation>
    <scope>NUCLEOTIDE SEQUENCE</scope>
    <source>
        <strain evidence="2">CCMP1594</strain>
    </source>
</reference>
<feature type="coiled-coil region" evidence="1">
    <location>
        <begin position="54"/>
        <end position="81"/>
    </location>
</feature>
<accession>A0A7S4CR81</accession>
<dbReference type="EMBL" id="HBJA01043807">
    <property type="protein sequence ID" value="CAE0803986.1"/>
    <property type="molecule type" value="Transcribed_RNA"/>
</dbReference>
<protein>
    <submittedName>
        <fullName evidence="2">Uncharacterized protein</fullName>
    </submittedName>
</protein>
<gene>
    <name evidence="2" type="ORF">EGYM00163_LOCUS15110</name>
</gene>
<evidence type="ECO:0000256" key="1">
    <source>
        <dbReference type="SAM" id="Coils"/>
    </source>
</evidence>
<keyword evidence="1" id="KW-0175">Coiled coil</keyword>
<dbReference type="AlphaFoldDB" id="A0A7S4CR81"/>
<proteinExistence type="predicted"/>
<name>A0A7S4CR81_9EUGL</name>
<organism evidence="2">
    <name type="scientific">Eutreptiella gymnastica</name>
    <dbReference type="NCBI Taxonomy" id="73025"/>
    <lineage>
        <taxon>Eukaryota</taxon>
        <taxon>Discoba</taxon>
        <taxon>Euglenozoa</taxon>
        <taxon>Euglenida</taxon>
        <taxon>Spirocuta</taxon>
        <taxon>Euglenophyceae</taxon>
        <taxon>Eutreptiales</taxon>
        <taxon>Eutreptiaceae</taxon>
        <taxon>Eutreptiella</taxon>
    </lineage>
</organism>